<feature type="domain" description="Retrotransposon Copia-like N-terminal" evidence="2">
    <location>
        <begin position="38"/>
        <end position="82"/>
    </location>
</feature>
<evidence type="ECO:0000313" key="3">
    <source>
        <dbReference type="EMBL" id="CAI8596870.1"/>
    </source>
</evidence>
<feature type="compositionally biased region" description="Basic and acidic residues" evidence="1">
    <location>
        <begin position="1"/>
        <end position="22"/>
    </location>
</feature>
<dbReference type="PANTHER" id="PTHR37610">
    <property type="entry name" value="CCHC-TYPE DOMAIN-CONTAINING PROTEIN"/>
    <property type="match status" value="1"/>
</dbReference>
<name>A0AAV0ZE13_VICFA</name>
<sequence length="133" mass="15086">MASGHDLRKSESEKTHTSDEGKSQVALTTISPYYRSTSDNPGTPLVTAILKGENHRTWARSMKTALRAKMKLDFIDGTITKPGKKTTYYLNWEKEDSMVMAWIINVTDLKLHGSISHAITTRDLWLDLEERFA</sequence>
<dbReference type="PANTHER" id="PTHR37610:SF97">
    <property type="entry name" value="RETROTRANSPOSON GAG DOMAIN-CONTAINING PROTEIN"/>
    <property type="match status" value="1"/>
</dbReference>
<organism evidence="3 4">
    <name type="scientific">Vicia faba</name>
    <name type="common">Broad bean</name>
    <name type="synonym">Faba vulgaris</name>
    <dbReference type="NCBI Taxonomy" id="3906"/>
    <lineage>
        <taxon>Eukaryota</taxon>
        <taxon>Viridiplantae</taxon>
        <taxon>Streptophyta</taxon>
        <taxon>Embryophyta</taxon>
        <taxon>Tracheophyta</taxon>
        <taxon>Spermatophyta</taxon>
        <taxon>Magnoliopsida</taxon>
        <taxon>eudicotyledons</taxon>
        <taxon>Gunneridae</taxon>
        <taxon>Pentapetalae</taxon>
        <taxon>rosids</taxon>
        <taxon>fabids</taxon>
        <taxon>Fabales</taxon>
        <taxon>Fabaceae</taxon>
        <taxon>Papilionoideae</taxon>
        <taxon>50 kb inversion clade</taxon>
        <taxon>NPAAA clade</taxon>
        <taxon>Hologalegina</taxon>
        <taxon>IRL clade</taxon>
        <taxon>Fabeae</taxon>
        <taxon>Vicia</taxon>
    </lineage>
</organism>
<dbReference type="AlphaFoldDB" id="A0AAV0ZE13"/>
<evidence type="ECO:0000259" key="2">
    <source>
        <dbReference type="Pfam" id="PF14244"/>
    </source>
</evidence>
<feature type="region of interest" description="Disordered" evidence="1">
    <location>
        <begin position="1"/>
        <end position="24"/>
    </location>
</feature>
<accession>A0AAV0ZE13</accession>
<dbReference type="EMBL" id="OX451737">
    <property type="protein sequence ID" value="CAI8596870.1"/>
    <property type="molecule type" value="Genomic_DNA"/>
</dbReference>
<reference evidence="3 4" key="1">
    <citation type="submission" date="2023-01" db="EMBL/GenBank/DDBJ databases">
        <authorList>
            <person name="Kreplak J."/>
        </authorList>
    </citation>
    <scope>NUCLEOTIDE SEQUENCE [LARGE SCALE GENOMIC DNA]</scope>
</reference>
<proteinExistence type="predicted"/>
<evidence type="ECO:0000256" key="1">
    <source>
        <dbReference type="SAM" id="MobiDB-lite"/>
    </source>
</evidence>
<gene>
    <name evidence="3" type="ORF">VFH_II055280</name>
</gene>
<dbReference type="Pfam" id="PF14244">
    <property type="entry name" value="Retrotran_gag_3"/>
    <property type="match status" value="1"/>
</dbReference>
<protein>
    <recommendedName>
        <fullName evidence="2">Retrotransposon Copia-like N-terminal domain-containing protein</fullName>
    </recommendedName>
</protein>
<keyword evidence="4" id="KW-1185">Reference proteome</keyword>
<dbReference type="Proteomes" id="UP001157006">
    <property type="component" value="Chromosome 2"/>
</dbReference>
<evidence type="ECO:0000313" key="4">
    <source>
        <dbReference type="Proteomes" id="UP001157006"/>
    </source>
</evidence>
<dbReference type="InterPro" id="IPR029472">
    <property type="entry name" value="Copia-like_N"/>
</dbReference>